<proteinExistence type="predicted"/>
<reference evidence="2" key="1">
    <citation type="submission" date="2022-04" db="EMBL/GenBank/DDBJ databases">
        <title>Hymenobacter sp. isolated from the air.</title>
        <authorList>
            <person name="Won M."/>
            <person name="Lee C.-M."/>
            <person name="Woen H.-Y."/>
            <person name="Kwon S.-W."/>
        </authorList>
    </citation>
    <scope>NUCLEOTIDE SEQUENCE</scope>
    <source>
        <strain evidence="2">5420S-77</strain>
    </source>
</reference>
<keyword evidence="3" id="KW-1185">Reference proteome</keyword>
<feature type="domain" description="HTH araC/xylS-type" evidence="1">
    <location>
        <begin position="183"/>
        <end position="269"/>
    </location>
</feature>
<protein>
    <submittedName>
        <fullName evidence="2">Helix-turn-helix domain-containing protein</fullName>
    </submittedName>
</protein>
<dbReference type="Gene3D" id="1.10.10.60">
    <property type="entry name" value="Homeodomain-like"/>
    <property type="match status" value="1"/>
</dbReference>
<evidence type="ECO:0000313" key="2">
    <source>
        <dbReference type="EMBL" id="UOQ64395.1"/>
    </source>
</evidence>
<dbReference type="Proteomes" id="UP000830401">
    <property type="component" value="Chromosome"/>
</dbReference>
<dbReference type="Pfam" id="PF12833">
    <property type="entry name" value="HTH_18"/>
    <property type="match status" value="1"/>
</dbReference>
<dbReference type="PROSITE" id="PS01124">
    <property type="entry name" value="HTH_ARAC_FAMILY_2"/>
    <property type="match status" value="1"/>
</dbReference>
<gene>
    <name evidence="2" type="ORF">MUN86_12420</name>
</gene>
<accession>A0ABY4G0L9</accession>
<evidence type="ECO:0000313" key="3">
    <source>
        <dbReference type="Proteomes" id="UP000830401"/>
    </source>
</evidence>
<dbReference type="InterPro" id="IPR018060">
    <property type="entry name" value="HTH_AraC"/>
</dbReference>
<dbReference type="RefSeq" id="WP_245118191.1">
    <property type="nucleotide sequence ID" value="NZ_CP095061.1"/>
</dbReference>
<dbReference type="EMBL" id="CP095061">
    <property type="protein sequence ID" value="UOQ64395.1"/>
    <property type="molecule type" value="Genomic_DNA"/>
</dbReference>
<name>A0ABY4G0L9_9BACT</name>
<evidence type="ECO:0000259" key="1">
    <source>
        <dbReference type="PROSITE" id="PS01124"/>
    </source>
</evidence>
<organism evidence="2 3">
    <name type="scientific">Hymenobacter volaticus</name>
    <dbReference type="NCBI Taxonomy" id="2932254"/>
    <lineage>
        <taxon>Bacteria</taxon>
        <taxon>Pseudomonadati</taxon>
        <taxon>Bacteroidota</taxon>
        <taxon>Cytophagia</taxon>
        <taxon>Cytophagales</taxon>
        <taxon>Hymenobacteraceae</taxon>
        <taxon>Hymenobacter</taxon>
    </lineage>
</organism>
<sequence>MSVLQEQFIVAPRSLQQVLQYFVLLTVQEGAAPVVRTLLPTFQIVMLINLGPTAEMWHDDGTLAQVHQIHGIVVTAPLKRAFQYRLPGGSRILTVNFTLEGFFRLFQVPVERLTDDFTDPDDLVPHRPFAQLWQQLRLLQAPTDLVKAIVDFSLPYLRALEGPHAELMAQLPLLAKSQHLNPLKVMAATTKVSERTLQLRFQKYLGFSVKEVFRFMRFRRLLGKLEQREVSKKEDWLALLEQHGYYDQSHLIHDFTHFLQQSPTKVSMQLLQGDVICFTRTELVE</sequence>